<keyword evidence="7 12" id="KW-1133">Transmembrane helix</keyword>
<dbReference type="GO" id="GO:0015271">
    <property type="term" value="F:outward rectifier potassium channel activity"/>
    <property type="evidence" value="ECO:0007669"/>
    <property type="project" value="TreeGrafter"/>
</dbReference>
<evidence type="ECO:0000256" key="6">
    <source>
        <dbReference type="ARBA" id="ARBA00022958"/>
    </source>
</evidence>
<dbReference type="PANTHER" id="PTHR10027">
    <property type="entry name" value="CALCIUM-ACTIVATED POTASSIUM CHANNEL ALPHA CHAIN"/>
    <property type="match status" value="1"/>
</dbReference>
<evidence type="ECO:0000313" key="16">
    <source>
        <dbReference type="Proteomes" id="UP001249851"/>
    </source>
</evidence>
<protein>
    <submittedName>
        <fullName evidence="15">Potassium channel subfamily T member 1</fullName>
    </submittedName>
</protein>
<evidence type="ECO:0000256" key="5">
    <source>
        <dbReference type="ARBA" id="ARBA00022826"/>
    </source>
</evidence>
<dbReference type="InterPro" id="IPR047871">
    <property type="entry name" value="K_chnl_Slo-like"/>
</dbReference>
<keyword evidence="5" id="KW-0631">Potassium channel</keyword>
<dbReference type="AlphaFoldDB" id="A0AAD9Q6D0"/>
<organism evidence="15 16">
    <name type="scientific">Acropora cervicornis</name>
    <name type="common">Staghorn coral</name>
    <dbReference type="NCBI Taxonomy" id="6130"/>
    <lineage>
        <taxon>Eukaryota</taxon>
        <taxon>Metazoa</taxon>
        <taxon>Cnidaria</taxon>
        <taxon>Anthozoa</taxon>
        <taxon>Hexacorallia</taxon>
        <taxon>Scleractinia</taxon>
        <taxon>Astrocoeniina</taxon>
        <taxon>Acroporidae</taxon>
        <taxon>Acropora</taxon>
    </lineage>
</organism>
<keyword evidence="10 15" id="KW-0407">Ion channel</keyword>
<dbReference type="Pfam" id="PF22614">
    <property type="entry name" value="Slo-like_RCK"/>
    <property type="match status" value="1"/>
</dbReference>
<dbReference type="PANTHER" id="PTHR10027:SF10">
    <property type="entry name" value="SLOWPOKE 2, ISOFORM D"/>
    <property type="match status" value="1"/>
</dbReference>
<evidence type="ECO:0000259" key="14">
    <source>
        <dbReference type="Pfam" id="PF22614"/>
    </source>
</evidence>
<keyword evidence="4 12" id="KW-0812">Transmembrane</keyword>
<keyword evidence="2" id="KW-0813">Transport</keyword>
<keyword evidence="8" id="KW-0406">Ion transport</keyword>
<dbReference type="EMBL" id="JARQWQ010000062">
    <property type="protein sequence ID" value="KAK2555539.1"/>
    <property type="molecule type" value="Genomic_DNA"/>
</dbReference>
<evidence type="ECO:0000313" key="15">
    <source>
        <dbReference type="EMBL" id="KAK2555539.1"/>
    </source>
</evidence>
<evidence type="ECO:0000256" key="1">
    <source>
        <dbReference type="ARBA" id="ARBA00004141"/>
    </source>
</evidence>
<accession>A0AAD9Q6D0</accession>
<evidence type="ECO:0000256" key="10">
    <source>
        <dbReference type="ARBA" id="ARBA00023303"/>
    </source>
</evidence>
<evidence type="ECO:0000256" key="9">
    <source>
        <dbReference type="ARBA" id="ARBA00023136"/>
    </source>
</evidence>
<dbReference type="Proteomes" id="UP001249851">
    <property type="component" value="Unassembled WGS sequence"/>
</dbReference>
<evidence type="ECO:0000256" key="8">
    <source>
        <dbReference type="ARBA" id="ARBA00023065"/>
    </source>
</evidence>
<dbReference type="InterPro" id="IPR003929">
    <property type="entry name" value="K_chnl_BK_asu"/>
</dbReference>
<feature type="region of interest" description="Disordered" evidence="11">
    <location>
        <begin position="601"/>
        <end position="631"/>
    </location>
</feature>
<evidence type="ECO:0000256" key="4">
    <source>
        <dbReference type="ARBA" id="ARBA00022692"/>
    </source>
</evidence>
<keyword evidence="16" id="KW-1185">Reference proteome</keyword>
<feature type="domain" description="RCK N-terminal" evidence="14">
    <location>
        <begin position="350"/>
        <end position="413"/>
    </location>
</feature>
<proteinExistence type="predicted"/>
<feature type="region of interest" description="Disordered" evidence="11">
    <location>
        <begin position="263"/>
        <end position="283"/>
    </location>
</feature>
<feature type="transmembrane region" description="Helical" evidence="12">
    <location>
        <begin position="62"/>
        <end position="82"/>
    </location>
</feature>
<dbReference type="GO" id="GO:0005886">
    <property type="term" value="C:plasma membrane"/>
    <property type="evidence" value="ECO:0007669"/>
    <property type="project" value="TreeGrafter"/>
</dbReference>
<reference evidence="15" key="1">
    <citation type="journal article" date="2023" name="G3 (Bethesda)">
        <title>Whole genome assembly and annotation of the endangered Caribbean coral Acropora cervicornis.</title>
        <authorList>
            <person name="Selwyn J.D."/>
            <person name="Vollmer S.V."/>
        </authorList>
    </citation>
    <scope>NUCLEOTIDE SEQUENCE</scope>
    <source>
        <strain evidence="15">K2</strain>
    </source>
</reference>
<keyword evidence="6" id="KW-0630">Potassium</keyword>
<name>A0AAD9Q6D0_ACRCE</name>
<evidence type="ECO:0000256" key="12">
    <source>
        <dbReference type="SAM" id="Phobius"/>
    </source>
</evidence>
<reference evidence="15" key="2">
    <citation type="journal article" date="2023" name="Science">
        <title>Genomic signatures of disease resistance in endangered staghorn corals.</title>
        <authorList>
            <person name="Vollmer S.V."/>
            <person name="Selwyn J.D."/>
            <person name="Despard B.A."/>
            <person name="Roesel C.L."/>
        </authorList>
    </citation>
    <scope>NUCLEOTIDE SEQUENCE</scope>
    <source>
        <strain evidence="15">K2</strain>
    </source>
</reference>
<evidence type="ECO:0000259" key="13">
    <source>
        <dbReference type="Pfam" id="PF03493"/>
    </source>
</evidence>
<sequence>MEQRNYIGTIWRQIHAVDSNGKRPVESTGESFTPTTVSGLSFVVLLIARFSRKSLTMCFFKFTQTWFVMSCFILITPVVLSFRRGSEDWHEMYGKCAGNEIYDIRLGASKMFRPFCKKRFSDTAFHVHRKYGVTLFAVQAAKKGWRILLNPGRSHVMDYNDQCFYISISSEEDSHIPAYKEPKEPLRLFRGSFRGNKDSFITASSIALELRSENAGSIHLDEVPANGVSYADSSDQVTSSPLLKRGEEEKRGQLKEVAFNVGDSRRSSNSCCPGYESDSEDQQETDLLDDISRIPSYVPGVPPCSLYIGQTPIKCHLLSTPKKCCCLGLRDEECLDRNPDDSIQLHQRQNGAIIVASPAAGAGLYNFILPLRAYQRPKCTLKPIVLLLKEKPNHDFLLAVCHFPMLYYMIGTINRCFPRATLIVELTHASNMRFMKFNADISLPPDLRSESMSSFKSRSLRESVKAFVKKYMIHLVRLLLGCEQASGSGYLSSLKITEGSIWLATYGRLFQKLCSTTCAIPIGLYRTHLPEEDFVDASSKGKKKEVRDISGIIENRMKTLNIIGTPDMRQRPGKSFVIVNPPPEFELKLEDVIYLIRPCNTQTESEEEQEEPMQPLEPGMSSKDFPSTTAL</sequence>
<keyword evidence="3" id="KW-0633">Potassium transport</keyword>
<gene>
    <name evidence="15" type="ORF">P5673_022881</name>
</gene>
<evidence type="ECO:0000256" key="2">
    <source>
        <dbReference type="ARBA" id="ARBA00022448"/>
    </source>
</evidence>
<dbReference type="InterPro" id="IPR003148">
    <property type="entry name" value="RCK_N"/>
</dbReference>
<feature type="domain" description="Calcium-activated potassium channel BK alpha subunit" evidence="13">
    <location>
        <begin position="84"/>
        <end position="138"/>
    </location>
</feature>
<comment type="caution">
    <text evidence="15">The sequence shown here is derived from an EMBL/GenBank/DDBJ whole genome shotgun (WGS) entry which is preliminary data.</text>
</comment>
<keyword evidence="9 12" id="KW-0472">Membrane</keyword>
<dbReference type="Pfam" id="PF03493">
    <property type="entry name" value="BK_channel_a"/>
    <property type="match status" value="1"/>
</dbReference>
<evidence type="ECO:0000256" key="11">
    <source>
        <dbReference type="SAM" id="MobiDB-lite"/>
    </source>
</evidence>
<comment type="subcellular location">
    <subcellularLocation>
        <location evidence="1">Membrane</location>
        <topology evidence="1">Multi-pass membrane protein</topology>
    </subcellularLocation>
</comment>
<evidence type="ECO:0000256" key="7">
    <source>
        <dbReference type="ARBA" id="ARBA00022989"/>
    </source>
</evidence>
<dbReference type="GO" id="GO:0005228">
    <property type="term" value="F:intracellular sodium-activated potassium channel activity"/>
    <property type="evidence" value="ECO:0007669"/>
    <property type="project" value="TreeGrafter"/>
</dbReference>
<evidence type="ECO:0000256" key="3">
    <source>
        <dbReference type="ARBA" id="ARBA00022538"/>
    </source>
</evidence>